<gene>
    <name evidence="2" type="ORF">EY643_16815</name>
</gene>
<evidence type="ECO:0000313" key="3">
    <source>
        <dbReference type="Proteomes" id="UP000326287"/>
    </source>
</evidence>
<protein>
    <recommendedName>
        <fullName evidence="1">Nitroreductase domain-containing protein</fullName>
    </recommendedName>
</protein>
<sequence length="124" mass="13823">MELVSSSPCLIITLVNKERQAPDHLNNMHALLSAGAAMQNMRLTARELGIVVHEQSQLYDVPASRQELKRVLGLPENIKVVGAMRVGYRPARKSGSKVLSFVKSSVRRPLSKIAHRNGYGNYWD</sequence>
<evidence type="ECO:0000259" key="1">
    <source>
        <dbReference type="Pfam" id="PF00881"/>
    </source>
</evidence>
<dbReference type="KEGG" id="halc:EY643_16815"/>
<dbReference type="EMBL" id="CP036422">
    <property type="protein sequence ID" value="QFU77184.1"/>
    <property type="molecule type" value="Genomic_DNA"/>
</dbReference>
<dbReference type="RefSeq" id="WP_153240329.1">
    <property type="nucleotide sequence ID" value="NZ_CP036422.1"/>
</dbReference>
<keyword evidence="3" id="KW-1185">Reference proteome</keyword>
<proteinExistence type="predicted"/>
<dbReference type="AlphaFoldDB" id="A0A5P9NPH8"/>
<dbReference type="InterPro" id="IPR029479">
    <property type="entry name" value="Nitroreductase"/>
</dbReference>
<dbReference type="Gene3D" id="3.40.109.10">
    <property type="entry name" value="NADH Oxidase"/>
    <property type="match status" value="1"/>
</dbReference>
<feature type="domain" description="Nitroreductase" evidence="1">
    <location>
        <begin position="8"/>
        <end position="88"/>
    </location>
</feature>
<dbReference type="SUPFAM" id="SSF55469">
    <property type="entry name" value="FMN-dependent nitroreductase-like"/>
    <property type="match status" value="1"/>
</dbReference>
<dbReference type="InterPro" id="IPR000415">
    <property type="entry name" value="Nitroreductase-like"/>
</dbReference>
<dbReference type="Proteomes" id="UP000326287">
    <property type="component" value="Chromosome"/>
</dbReference>
<organism evidence="2 3">
    <name type="scientific">Halioglobus maricola</name>
    <dbReference type="NCBI Taxonomy" id="2601894"/>
    <lineage>
        <taxon>Bacteria</taxon>
        <taxon>Pseudomonadati</taxon>
        <taxon>Pseudomonadota</taxon>
        <taxon>Gammaproteobacteria</taxon>
        <taxon>Cellvibrionales</taxon>
        <taxon>Halieaceae</taxon>
        <taxon>Halioglobus</taxon>
    </lineage>
</organism>
<dbReference type="GO" id="GO:0016491">
    <property type="term" value="F:oxidoreductase activity"/>
    <property type="evidence" value="ECO:0007669"/>
    <property type="project" value="InterPro"/>
</dbReference>
<reference evidence="2 3" key="1">
    <citation type="submission" date="2019-02" db="EMBL/GenBank/DDBJ databases">
        <authorList>
            <person name="Li S.-H."/>
        </authorList>
    </citation>
    <scope>NUCLEOTIDE SEQUENCE [LARGE SCALE GENOMIC DNA]</scope>
    <source>
        <strain evidence="2 3">IMCC14385</strain>
    </source>
</reference>
<accession>A0A5P9NPH8</accession>
<dbReference type="Pfam" id="PF00881">
    <property type="entry name" value="Nitroreductase"/>
    <property type="match status" value="1"/>
</dbReference>
<dbReference type="OrthoDB" id="9812105at2"/>
<evidence type="ECO:0000313" key="2">
    <source>
        <dbReference type="EMBL" id="QFU77184.1"/>
    </source>
</evidence>
<name>A0A5P9NPH8_9GAMM</name>